<evidence type="ECO:0000313" key="2">
    <source>
        <dbReference type="Proteomes" id="UP001597114"/>
    </source>
</evidence>
<dbReference type="RefSeq" id="WP_344722211.1">
    <property type="nucleotide sequence ID" value="NZ_BAAAUS010000009.1"/>
</dbReference>
<accession>A0ABW4F7I9</accession>
<reference evidence="2" key="1">
    <citation type="journal article" date="2019" name="Int. J. Syst. Evol. Microbiol.">
        <title>The Global Catalogue of Microorganisms (GCM) 10K type strain sequencing project: providing services to taxonomists for standard genome sequencing and annotation.</title>
        <authorList>
            <consortium name="The Broad Institute Genomics Platform"/>
            <consortium name="The Broad Institute Genome Sequencing Center for Infectious Disease"/>
            <person name="Wu L."/>
            <person name="Ma J."/>
        </authorList>
    </citation>
    <scope>NUCLEOTIDE SEQUENCE [LARGE SCALE GENOMIC DNA]</scope>
    <source>
        <strain evidence="2">CCM 7043</strain>
    </source>
</reference>
<protein>
    <submittedName>
        <fullName evidence="1">Uncharacterized protein</fullName>
    </submittedName>
</protein>
<evidence type="ECO:0000313" key="1">
    <source>
        <dbReference type="EMBL" id="MFD1523402.1"/>
    </source>
</evidence>
<sequence length="59" mass="6737">MRLAERQSALSAWDDALERLERGDHAEHWRADPVAWVRGHLGEEVWSQARSCAPLPTSE</sequence>
<comment type="caution">
    <text evidence="1">The sequence shown here is derived from an EMBL/GenBank/DDBJ whole genome shotgun (WGS) entry which is preliminary data.</text>
</comment>
<gene>
    <name evidence="1" type="ORF">ACFSJD_38370</name>
</gene>
<name>A0ABW4F7I9_9PSEU</name>
<proteinExistence type="predicted"/>
<dbReference type="Proteomes" id="UP001597114">
    <property type="component" value="Unassembled WGS sequence"/>
</dbReference>
<keyword evidence="2" id="KW-1185">Reference proteome</keyword>
<organism evidence="1 2">
    <name type="scientific">Pseudonocardia yunnanensis</name>
    <dbReference type="NCBI Taxonomy" id="58107"/>
    <lineage>
        <taxon>Bacteria</taxon>
        <taxon>Bacillati</taxon>
        <taxon>Actinomycetota</taxon>
        <taxon>Actinomycetes</taxon>
        <taxon>Pseudonocardiales</taxon>
        <taxon>Pseudonocardiaceae</taxon>
        <taxon>Pseudonocardia</taxon>
    </lineage>
</organism>
<dbReference type="EMBL" id="JBHUCO010000063">
    <property type="protein sequence ID" value="MFD1523402.1"/>
    <property type="molecule type" value="Genomic_DNA"/>
</dbReference>